<evidence type="ECO:0000256" key="1">
    <source>
        <dbReference type="SAM" id="Phobius"/>
    </source>
</evidence>
<reference evidence="2 3" key="1">
    <citation type="journal article" date="2016" name="Proc. Natl. Acad. Sci. U.S.A.">
        <title>Lipid metabolic changes in an early divergent fungus govern the establishment of a mutualistic symbiosis with endobacteria.</title>
        <authorList>
            <person name="Lastovetsky O.A."/>
            <person name="Gaspar M.L."/>
            <person name="Mondo S.J."/>
            <person name="LaButti K.M."/>
            <person name="Sandor L."/>
            <person name="Grigoriev I.V."/>
            <person name="Henry S.A."/>
            <person name="Pawlowska T.E."/>
        </authorList>
    </citation>
    <scope>NUCLEOTIDE SEQUENCE [LARGE SCALE GENOMIC DNA]</scope>
    <source>
        <strain evidence="2 3">ATCC 11559</strain>
    </source>
</reference>
<gene>
    <name evidence="2" type="ORF">BCV71DRAFT_234270</name>
</gene>
<accession>A0A1X0S4R5</accession>
<dbReference type="EMBL" id="KV921314">
    <property type="protein sequence ID" value="ORE19255.1"/>
    <property type="molecule type" value="Genomic_DNA"/>
</dbReference>
<evidence type="ECO:0000313" key="2">
    <source>
        <dbReference type="EMBL" id="ORE19255.1"/>
    </source>
</evidence>
<name>A0A1X0S4R5_RHIZD</name>
<protein>
    <submittedName>
        <fullName evidence="2">Uncharacterized protein</fullName>
    </submittedName>
</protein>
<dbReference type="Proteomes" id="UP000242381">
    <property type="component" value="Unassembled WGS sequence"/>
</dbReference>
<proteinExistence type="predicted"/>
<keyword evidence="1" id="KW-0472">Membrane</keyword>
<sequence>MTLFFHNNKDVPQYGLIWYLFTVAVKLFLSSFFSKNRQGPKSVLAWSCPFTDSRSLRKSNTCYHRFNTSGNSCCTCFDKKKSISAHLDPEYSVYYLQEIMTRVSHGMHQDNAIEEEACLDL</sequence>
<organism evidence="2 3">
    <name type="scientific">Rhizopus microsporus</name>
    <dbReference type="NCBI Taxonomy" id="58291"/>
    <lineage>
        <taxon>Eukaryota</taxon>
        <taxon>Fungi</taxon>
        <taxon>Fungi incertae sedis</taxon>
        <taxon>Mucoromycota</taxon>
        <taxon>Mucoromycotina</taxon>
        <taxon>Mucoromycetes</taxon>
        <taxon>Mucorales</taxon>
        <taxon>Mucorineae</taxon>
        <taxon>Rhizopodaceae</taxon>
        <taxon>Rhizopus</taxon>
    </lineage>
</organism>
<dbReference type="AlphaFoldDB" id="A0A1X0S4R5"/>
<evidence type="ECO:0000313" key="3">
    <source>
        <dbReference type="Proteomes" id="UP000242381"/>
    </source>
</evidence>
<feature type="transmembrane region" description="Helical" evidence="1">
    <location>
        <begin position="16"/>
        <end position="34"/>
    </location>
</feature>
<keyword evidence="1" id="KW-0812">Transmembrane</keyword>
<keyword evidence="1" id="KW-1133">Transmembrane helix</keyword>